<evidence type="ECO:0000256" key="3">
    <source>
        <dbReference type="ARBA" id="ARBA00022989"/>
    </source>
</evidence>
<name>A0A7S0CAS3_9STRA</name>
<feature type="signal peptide" evidence="8">
    <location>
        <begin position="1"/>
        <end position="19"/>
    </location>
</feature>
<evidence type="ECO:0000256" key="4">
    <source>
        <dbReference type="ARBA" id="ARBA00023136"/>
    </source>
</evidence>
<dbReference type="EMBL" id="HBEL01029674">
    <property type="protein sequence ID" value="CAD8417667.1"/>
    <property type="molecule type" value="Transcribed_RNA"/>
</dbReference>
<dbReference type="CDD" id="cd20070">
    <property type="entry name" value="5TM_YidC_Alb3"/>
    <property type="match status" value="1"/>
</dbReference>
<dbReference type="GO" id="GO:0016020">
    <property type="term" value="C:membrane"/>
    <property type="evidence" value="ECO:0007669"/>
    <property type="project" value="UniProtKB-SubCell"/>
</dbReference>
<gene>
    <name evidence="10" type="ORF">PINE0816_LOCUS13802</name>
</gene>
<comment type="similarity">
    <text evidence="5">Belongs to the OXA1/ALB3/YidC family.</text>
</comment>
<evidence type="ECO:0000256" key="8">
    <source>
        <dbReference type="SAM" id="SignalP"/>
    </source>
</evidence>
<feature type="domain" description="Membrane insertase YidC/Oxa/ALB C-terminal" evidence="9">
    <location>
        <begin position="119"/>
        <end position="336"/>
    </location>
</feature>
<feature type="region of interest" description="Disordered" evidence="6">
    <location>
        <begin position="396"/>
        <end position="419"/>
    </location>
</feature>
<evidence type="ECO:0000256" key="2">
    <source>
        <dbReference type="ARBA" id="ARBA00022692"/>
    </source>
</evidence>
<dbReference type="AlphaFoldDB" id="A0A7S0CAS3"/>
<dbReference type="GO" id="GO:0051205">
    <property type="term" value="P:protein insertion into membrane"/>
    <property type="evidence" value="ECO:0007669"/>
    <property type="project" value="TreeGrafter"/>
</dbReference>
<keyword evidence="4 7" id="KW-0472">Membrane</keyword>
<protein>
    <recommendedName>
        <fullName evidence="9">Membrane insertase YidC/Oxa/ALB C-terminal domain-containing protein</fullName>
    </recommendedName>
</protein>
<dbReference type="NCBIfam" id="TIGR03592">
    <property type="entry name" value="yidC_oxa1_cterm"/>
    <property type="match status" value="1"/>
</dbReference>
<keyword evidence="3 7" id="KW-1133">Transmembrane helix</keyword>
<feature type="transmembrane region" description="Helical" evidence="7">
    <location>
        <begin position="301"/>
        <end position="323"/>
    </location>
</feature>
<dbReference type="InterPro" id="IPR001708">
    <property type="entry name" value="YidC/ALB3/OXA1/COX18"/>
</dbReference>
<organism evidence="10">
    <name type="scientific">Proboscia inermis</name>
    <dbReference type="NCBI Taxonomy" id="420281"/>
    <lineage>
        <taxon>Eukaryota</taxon>
        <taxon>Sar</taxon>
        <taxon>Stramenopiles</taxon>
        <taxon>Ochrophyta</taxon>
        <taxon>Bacillariophyta</taxon>
        <taxon>Coscinodiscophyceae</taxon>
        <taxon>Rhizosoleniophycidae</taxon>
        <taxon>Rhizosoleniales</taxon>
        <taxon>Rhizosoleniaceae</taxon>
        <taxon>Proboscia</taxon>
    </lineage>
</organism>
<keyword evidence="8" id="KW-0732">Signal</keyword>
<accession>A0A7S0CAS3</accession>
<evidence type="ECO:0000313" key="10">
    <source>
        <dbReference type="EMBL" id="CAD8417667.1"/>
    </source>
</evidence>
<evidence type="ECO:0000256" key="7">
    <source>
        <dbReference type="SAM" id="Phobius"/>
    </source>
</evidence>
<dbReference type="Pfam" id="PF02096">
    <property type="entry name" value="60KD_IMP"/>
    <property type="match status" value="1"/>
</dbReference>
<feature type="chain" id="PRO_5030833355" description="Membrane insertase YidC/Oxa/ALB C-terminal domain-containing protein" evidence="8">
    <location>
        <begin position="20"/>
        <end position="419"/>
    </location>
</feature>
<keyword evidence="2 5" id="KW-0812">Transmembrane</keyword>
<reference evidence="10" key="1">
    <citation type="submission" date="2021-01" db="EMBL/GenBank/DDBJ databases">
        <authorList>
            <person name="Corre E."/>
            <person name="Pelletier E."/>
            <person name="Niang G."/>
            <person name="Scheremetjew M."/>
            <person name="Finn R."/>
            <person name="Kale V."/>
            <person name="Holt S."/>
            <person name="Cochrane G."/>
            <person name="Meng A."/>
            <person name="Brown T."/>
            <person name="Cohen L."/>
        </authorList>
    </citation>
    <scope>NUCLEOTIDE SEQUENCE</scope>
    <source>
        <strain evidence="10">CCAP1064/1</strain>
    </source>
</reference>
<evidence type="ECO:0000259" key="9">
    <source>
        <dbReference type="Pfam" id="PF02096"/>
    </source>
</evidence>
<evidence type="ECO:0000256" key="6">
    <source>
        <dbReference type="SAM" id="MobiDB-lite"/>
    </source>
</evidence>
<dbReference type="GO" id="GO:0032977">
    <property type="term" value="F:membrane insertase activity"/>
    <property type="evidence" value="ECO:0007669"/>
    <property type="project" value="InterPro"/>
</dbReference>
<sequence length="419" mass="45034">MKFSLSVIVLALSQGTSSAFVTPSSTTKTAPAVFGNARRTSLRMTFDPSNLNDLQDSFSSMLVAADAAINALPLDTTVPAAAVADPGNGWFGFLAGPIEETICVIHNALNGIGLSSNSWGASIIILIFLIKGLTFPLTKAQLESTSKMQVLQPKIKEIQAKYASNPEVMNQKVSSFYKDNEVNPLAGCLPSLAQLPIFIGLYRAVLNLAKQNTLDESFLWLPSLEGPTYGADPAHGLDWVTQGWINGVPSLGWEDTLKFGTLPVLLVITQLISQQIMQPPKPESTGADDTAADTTNQILKFLPFMLGYFSLGVPSALGIYWVINNVATTALNVVIKNNIVMPDLAVESDTSTTVVDTEKFGLFTEINPTREKASGFATPDADPNVVTPITSVDAEVIDSNTASTRPKQQRGKKKKKKRN</sequence>
<proteinExistence type="inferred from homology"/>
<feature type="compositionally biased region" description="Basic residues" evidence="6">
    <location>
        <begin position="407"/>
        <end position="419"/>
    </location>
</feature>
<evidence type="ECO:0000256" key="5">
    <source>
        <dbReference type="RuleBase" id="RU003945"/>
    </source>
</evidence>
<dbReference type="PANTHER" id="PTHR12428">
    <property type="entry name" value="OXA1"/>
    <property type="match status" value="1"/>
</dbReference>
<comment type="subcellular location">
    <subcellularLocation>
        <location evidence="1 5">Membrane</location>
        <topology evidence="1 5">Multi-pass membrane protein</topology>
    </subcellularLocation>
</comment>
<dbReference type="InterPro" id="IPR028055">
    <property type="entry name" value="YidC/Oxa/ALB_C"/>
</dbReference>
<dbReference type="PANTHER" id="PTHR12428:SF14">
    <property type="entry name" value="ALBINO3-LIKE PROTEIN 1, CHLOROPLASTIC"/>
    <property type="match status" value="1"/>
</dbReference>
<evidence type="ECO:0000256" key="1">
    <source>
        <dbReference type="ARBA" id="ARBA00004141"/>
    </source>
</evidence>
<dbReference type="InterPro" id="IPR047196">
    <property type="entry name" value="YidC_ALB_C"/>
</dbReference>